<evidence type="ECO:0000256" key="3">
    <source>
        <dbReference type="ARBA" id="ARBA00022553"/>
    </source>
</evidence>
<feature type="transmembrane region" description="Helical" evidence="9">
    <location>
        <begin position="73"/>
        <end position="94"/>
    </location>
</feature>
<dbReference type="RefSeq" id="WP_261964835.1">
    <property type="nucleotide sequence ID" value="NZ_BAAAXA010000001.1"/>
</dbReference>
<keyword evidence="9" id="KW-0812">Transmembrane</keyword>
<dbReference type="GO" id="GO:0000155">
    <property type="term" value="F:phosphorelay sensor kinase activity"/>
    <property type="evidence" value="ECO:0007669"/>
    <property type="project" value="InterPro"/>
</dbReference>
<dbReference type="GO" id="GO:0016020">
    <property type="term" value="C:membrane"/>
    <property type="evidence" value="ECO:0007669"/>
    <property type="project" value="InterPro"/>
</dbReference>
<organism evidence="11 12">
    <name type="scientific">Dactylosporangium matsuzakiense</name>
    <dbReference type="NCBI Taxonomy" id="53360"/>
    <lineage>
        <taxon>Bacteria</taxon>
        <taxon>Bacillati</taxon>
        <taxon>Actinomycetota</taxon>
        <taxon>Actinomycetes</taxon>
        <taxon>Micromonosporales</taxon>
        <taxon>Micromonosporaceae</taxon>
        <taxon>Dactylosporangium</taxon>
    </lineage>
</organism>
<proteinExistence type="predicted"/>
<dbReference type="GO" id="GO:0005524">
    <property type="term" value="F:ATP binding"/>
    <property type="evidence" value="ECO:0007669"/>
    <property type="project" value="UniProtKB-KW"/>
</dbReference>
<accession>A0A9W6KJD1</accession>
<dbReference type="PANTHER" id="PTHR24421:SF10">
    <property type="entry name" value="NITRATE_NITRITE SENSOR PROTEIN NARQ"/>
    <property type="match status" value="1"/>
</dbReference>
<name>A0A9W6KJD1_9ACTN</name>
<reference evidence="11" key="1">
    <citation type="journal article" date="2014" name="Int. J. Syst. Evol. Microbiol.">
        <title>Complete genome sequence of Corynebacterium casei LMG S-19264T (=DSM 44701T), isolated from a smear-ripened cheese.</title>
        <authorList>
            <consortium name="US DOE Joint Genome Institute (JGI-PGF)"/>
            <person name="Walter F."/>
            <person name="Albersmeier A."/>
            <person name="Kalinowski J."/>
            <person name="Ruckert C."/>
        </authorList>
    </citation>
    <scope>NUCLEOTIDE SEQUENCE</scope>
    <source>
        <strain evidence="11">VKM Ac-1321</strain>
    </source>
</reference>
<dbReference type="SUPFAM" id="SSF55874">
    <property type="entry name" value="ATPase domain of HSP90 chaperone/DNA topoisomerase II/histidine kinase"/>
    <property type="match status" value="1"/>
</dbReference>
<dbReference type="EC" id="2.7.13.3" evidence="2"/>
<dbReference type="AlphaFoldDB" id="A0A9W6KJD1"/>
<dbReference type="InterPro" id="IPR050482">
    <property type="entry name" value="Sensor_HK_TwoCompSys"/>
</dbReference>
<evidence type="ECO:0000313" key="11">
    <source>
        <dbReference type="EMBL" id="GLL03151.1"/>
    </source>
</evidence>
<evidence type="ECO:0000256" key="5">
    <source>
        <dbReference type="ARBA" id="ARBA00022741"/>
    </source>
</evidence>
<feature type="transmembrane region" description="Helical" evidence="9">
    <location>
        <begin position="38"/>
        <end position="61"/>
    </location>
</feature>
<dbReference type="Pfam" id="PF07730">
    <property type="entry name" value="HisKA_3"/>
    <property type="match status" value="1"/>
</dbReference>
<evidence type="ECO:0000256" key="7">
    <source>
        <dbReference type="ARBA" id="ARBA00022840"/>
    </source>
</evidence>
<dbReference type="PANTHER" id="PTHR24421">
    <property type="entry name" value="NITRATE/NITRITE SENSOR PROTEIN NARX-RELATED"/>
    <property type="match status" value="1"/>
</dbReference>
<keyword evidence="3" id="KW-0597">Phosphoprotein</keyword>
<sequence length="340" mass="36153">MRHLDALGVALAVVTAAPLAVRHRLPALGFAVSAAASVALLHLGYPLDAPVAAAAAAYTVARVYSGAPARPRWCALATVHAFVPAVAVAYASIGVRVWDISTELLAWAAVFAGLWVAGDRARLRALRLAEAQADVERERRLAAADERTRIARELHDSAGHAINVILVQAGAARLLQDRDPERARQALSTVERVARDTITDIDRMVRALRDDHPDRDEPADPGALRELIERHRGSGLHIAAELPDRIAPLPRSVAWAAYRILQEALTNAARHGAGTAAVAVRAAPGHLEIDVTNPCAAPRARREGGHGIVGMRERATLLGGSLRAAAAAGEFRLTAVLPHR</sequence>
<keyword evidence="8" id="KW-0902">Two-component regulatory system</keyword>
<keyword evidence="6 11" id="KW-0418">Kinase</keyword>
<dbReference type="Gene3D" id="1.20.5.1930">
    <property type="match status" value="1"/>
</dbReference>
<evidence type="ECO:0000259" key="10">
    <source>
        <dbReference type="Pfam" id="PF07730"/>
    </source>
</evidence>
<keyword evidence="4" id="KW-0808">Transferase</keyword>
<dbReference type="InterPro" id="IPR011712">
    <property type="entry name" value="Sig_transdc_His_kin_sub3_dim/P"/>
</dbReference>
<evidence type="ECO:0000256" key="9">
    <source>
        <dbReference type="SAM" id="Phobius"/>
    </source>
</evidence>
<protein>
    <recommendedName>
        <fullName evidence="2">histidine kinase</fullName>
        <ecNumber evidence="2">2.7.13.3</ecNumber>
    </recommendedName>
</protein>
<dbReference type="GO" id="GO:0046983">
    <property type="term" value="F:protein dimerization activity"/>
    <property type="evidence" value="ECO:0007669"/>
    <property type="project" value="InterPro"/>
</dbReference>
<evidence type="ECO:0000313" key="12">
    <source>
        <dbReference type="Proteomes" id="UP001143480"/>
    </source>
</evidence>
<evidence type="ECO:0000256" key="8">
    <source>
        <dbReference type="ARBA" id="ARBA00023012"/>
    </source>
</evidence>
<feature type="transmembrane region" description="Helical" evidence="9">
    <location>
        <begin position="100"/>
        <end position="118"/>
    </location>
</feature>
<dbReference type="CDD" id="cd16917">
    <property type="entry name" value="HATPase_UhpB-NarQ-NarX-like"/>
    <property type="match status" value="1"/>
</dbReference>
<evidence type="ECO:0000256" key="6">
    <source>
        <dbReference type="ARBA" id="ARBA00022777"/>
    </source>
</evidence>
<evidence type="ECO:0000256" key="1">
    <source>
        <dbReference type="ARBA" id="ARBA00000085"/>
    </source>
</evidence>
<evidence type="ECO:0000256" key="2">
    <source>
        <dbReference type="ARBA" id="ARBA00012438"/>
    </source>
</evidence>
<dbReference type="InterPro" id="IPR036890">
    <property type="entry name" value="HATPase_C_sf"/>
</dbReference>
<feature type="domain" description="Signal transduction histidine kinase subgroup 3 dimerisation and phosphoacceptor" evidence="10">
    <location>
        <begin position="146"/>
        <end position="211"/>
    </location>
</feature>
<reference evidence="11" key="2">
    <citation type="submission" date="2023-01" db="EMBL/GenBank/DDBJ databases">
        <authorList>
            <person name="Sun Q."/>
            <person name="Evtushenko L."/>
        </authorList>
    </citation>
    <scope>NUCLEOTIDE SEQUENCE</scope>
    <source>
        <strain evidence="11">VKM Ac-1321</strain>
    </source>
</reference>
<dbReference type="EMBL" id="BSFP01000030">
    <property type="protein sequence ID" value="GLL03151.1"/>
    <property type="molecule type" value="Genomic_DNA"/>
</dbReference>
<dbReference type="Proteomes" id="UP001143480">
    <property type="component" value="Unassembled WGS sequence"/>
</dbReference>
<comment type="caution">
    <text evidence="11">The sequence shown here is derived from an EMBL/GenBank/DDBJ whole genome shotgun (WGS) entry which is preliminary data.</text>
</comment>
<keyword evidence="9" id="KW-1133">Transmembrane helix</keyword>
<evidence type="ECO:0000256" key="4">
    <source>
        <dbReference type="ARBA" id="ARBA00022679"/>
    </source>
</evidence>
<keyword evidence="7" id="KW-0067">ATP-binding</keyword>
<keyword evidence="12" id="KW-1185">Reference proteome</keyword>
<keyword evidence="5" id="KW-0547">Nucleotide-binding</keyword>
<dbReference type="Gene3D" id="3.30.565.10">
    <property type="entry name" value="Histidine kinase-like ATPase, C-terminal domain"/>
    <property type="match status" value="1"/>
</dbReference>
<keyword evidence="9" id="KW-0472">Membrane</keyword>
<gene>
    <name evidence="11" type="ORF">GCM10017581_048940</name>
</gene>
<comment type="catalytic activity">
    <reaction evidence="1">
        <text>ATP + protein L-histidine = ADP + protein N-phospho-L-histidine.</text>
        <dbReference type="EC" id="2.7.13.3"/>
    </reaction>
</comment>